<dbReference type="PANTHER" id="PTHR46481">
    <property type="entry name" value="ZINC FINGER BED DOMAIN-CONTAINING PROTEIN 4"/>
    <property type="match status" value="1"/>
</dbReference>
<accession>A0ABP0TK23</accession>
<dbReference type="PANTHER" id="PTHR46481:SF10">
    <property type="entry name" value="ZINC FINGER BED DOMAIN-CONTAINING PROTEIN 39"/>
    <property type="match status" value="1"/>
</dbReference>
<keyword evidence="5" id="KW-0539">Nucleus</keyword>
<dbReference type="InterPro" id="IPR052035">
    <property type="entry name" value="ZnF_BED_domain_contain"/>
</dbReference>
<evidence type="ECO:0000256" key="5">
    <source>
        <dbReference type="ARBA" id="ARBA00023242"/>
    </source>
</evidence>
<reference evidence="7" key="1">
    <citation type="submission" date="2024-02" db="EMBL/GenBank/DDBJ databases">
        <authorList>
            <consortium name="ELIXIR-Norway"/>
            <consortium name="Elixir Norway"/>
        </authorList>
    </citation>
    <scope>NUCLEOTIDE SEQUENCE</scope>
</reference>
<feature type="domain" description="HAT C-terminal dimerisation" evidence="6">
    <location>
        <begin position="150"/>
        <end position="227"/>
    </location>
</feature>
<evidence type="ECO:0000256" key="4">
    <source>
        <dbReference type="ARBA" id="ARBA00022833"/>
    </source>
</evidence>
<evidence type="ECO:0000259" key="6">
    <source>
        <dbReference type="Pfam" id="PF05699"/>
    </source>
</evidence>
<keyword evidence="4" id="KW-0862">Zinc</keyword>
<keyword evidence="2" id="KW-0479">Metal-binding</keyword>
<dbReference type="Pfam" id="PF05699">
    <property type="entry name" value="Dimer_Tnp_hAT"/>
    <property type="match status" value="1"/>
</dbReference>
<sequence length="229" mass="25532">MQEDDLPPDSDDIIVIKRRVREQILQKFILEPLHIVAALLNPRQKHRLHRMGINETQVTQGKSDLAALMLKVGPRRTHVSALGRPISNRQGSKSKKRKMVICSEVGPSICNDDESNVDSKDDVAQEQLAMRVAIDKELLDYMTLKLTPDEKKHIENDTPSSGLLSWWRGRAAAFAILARAARCVLAYPAASAKSECNFSGAGNTLSHKRNQLSPNTVDTLLFMRSNIAK</sequence>
<keyword evidence="3" id="KW-0863">Zinc-finger</keyword>
<keyword evidence="8" id="KW-1185">Reference proteome</keyword>
<evidence type="ECO:0000256" key="1">
    <source>
        <dbReference type="ARBA" id="ARBA00004123"/>
    </source>
</evidence>
<dbReference type="SUPFAM" id="SSF53098">
    <property type="entry name" value="Ribonuclease H-like"/>
    <property type="match status" value="1"/>
</dbReference>
<proteinExistence type="predicted"/>
<gene>
    <name evidence="7" type="ORF">CSSPTR1EN2_LOCUS4522</name>
</gene>
<dbReference type="EMBL" id="OZ019904">
    <property type="protein sequence ID" value="CAK9198609.1"/>
    <property type="molecule type" value="Genomic_DNA"/>
</dbReference>
<name>A0ABP0TK23_9BRYO</name>
<protein>
    <recommendedName>
        <fullName evidence="6">HAT C-terminal dimerisation domain-containing protein</fullName>
    </recommendedName>
</protein>
<evidence type="ECO:0000313" key="8">
    <source>
        <dbReference type="Proteomes" id="UP001497512"/>
    </source>
</evidence>
<dbReference type="Proteomes" id="UP001497512">
    <property type="component" value="Chromosome 12"/>
</dbReference>
<organism evidence="7 8">
    <name type="scientific">Sphagnum troendelagicum</name>
    <dbReference type="NCBI Taxonomy" id="128251"/>
    <lineage>
        <taxon>Eukaryota</taxon>
        <taxon>Viridiplantae</taxon>
        <taxon>Streptophyta</taxon>
        <taxon>Embryophyta</taxon>
        <taxon>Bryophyta</taxon>
        <taxon>Sphagnophytina</taxon>
        <taxon>Sphagnopsida</taxon>
        <taxon>Sphagnales</taxon>
        <taxon>Sphagnaceae</taxon>
        <taxon>Sphagnum</taxon>
    </lineage>
</organism>
<dbReference type="InterPro" id="IPR008906">
    <property type="entry name" value="HATC_C_dom"/>
</dbReference>
<dbReference type="InterPro" id="IPR012337">
    <property type="entry name" value="RNaseH-like_sf"/>
</dbReference>
<evidence type="ECO:0000256" key="3">
    <source>
        <dbReference type="ARBA" id="ARBA00022771"/>
    </source>
</evidence>
<comment type="subcellular location">
    <subcellularLocation>
        <location evidence="1">Nucleus</location>
    </subcellularLocation>
</comment>
<evidence type="ECO:0000313" key="7">
    <source>
        <dbReference type="EMBL" id="CAK9198609.1"/>
    </source>
</evidence>
<evidence type="ECO:0000256" key="2">
    <source>
        <dbReference type="ARBA" id="ARBA00022723"/>
    </source>
</evidence>